<name>A0A6A6IFN9_9PLEO</name>
<feature type="domain" description="Heterokaryon incompatibility" evidence="1">
    <location>
        <begin position="2"/>
        <end position="123"/>
    </location>
</feature>
<dbReference type="InterPro" id="IPR052895">
    <property type="entry name" value="HetReg/Transcr_Mod"/>
</dbReference>
<dbReference type="InterPro" id="IPR010730">
    <property type="entry name" value="HET"/>
</dbReference>
<dbReference type="PANTHER" id="PTHR24148:SF73">
    <property type="entry name" value="HET DOMAIN PROTEIN (AFU_ORTHOLOGUE AFUA_8G01020)"/>
    <property type="match status" value="1"/>
</dbReference>
<accession>A0A6A6IFN9</accession>
<dbReference type="AlphaFoldDB" id="A0A6A6IFN9"/>
<proteinExistence type="predicted"/>
<dbReference type="EMBL" id="ML987195">
    <property type="protein sequence ID" value="KAF2249251.1"/>
    <property type="molecule type" value="Genomic_DNA"/>
</dbReference>
<sequence>MWGSPVGNDAIYCEGQTIFVTENCRVALRRLRKKNYSRTLWVDAACIDQNPFEERNHRIRFMGDVYRQARQVRVWLGEDEHSAIKLRLTRWLGFLEREVLGMTAMIRFFDHSPWFSRAWILQETILARQK</sequence>
<evidence type="ECO:0000313" key="3">
    <source>
        <dbReference type="Proteomes" id="UP000800094"/>
    </source>
</evidence>
<organism evidence="2 3">
    <name type="scientific">Trematosphaeria pertusa</name>
    <dbReference type="NCBI Taxonomy" id="390896"/>
    <lineage>
        <taxon>Eukaryota</taxon>
        <taxon>Fungi</taxon>
        <taxon>Dikarya</taxon>
        <taxon>Ascomycota</taxon>
        <taxon>Pezizomycotina</taxon>
        <taxon>Dothideomycetes</taxon>
        <taxon>Pleosporomycetidae</taxon>
        <taxon>Pleosporales</taxon>
        <taxon>Massarineae</taxon>
        <taxon>Trematosphaeriaceae</taxon>
        <taxon>Trematosphaeria</taxon>
    </lineage>
</organism>
<dbReference type="OrthoDB" id="5386682at2759"/>
<protein>
    <recommendedName>
        <fullName evidence="1">Heterokaryon incompatibility domain-containing protein</fullName>
    </recommendedName>
</protein>
<evidence type="ECO:0000313" key="2">
    <source>
        <dbReference type="EMBL" id="KAF2249251.1"/>
    </source>
</evidence>
<dbReference type="Proteomes" id="UP000800094">
    <property type="component" value="Unassembled WGS sequence"/>
</dbReference>
<keyword evidence="3" id="KW-1185">Reference proteome</keyword>
<dbReference type="Pfam" id="PF06985">
    <property type="entry name" value="HET"/>
    <property type="match status" value="1"/>
</dbReference>
<dbReference type="PANTHER" id="PTHR24148">
    <property type="entry name" value="ANKYRIN REPEAT DOMAIN-CONTAINING PROTEIN 39 HOMOLOG-RELATED"/>
    <property type="match status" value="1"/>
</dbReference>
<gene>
    <name evidence="2" type="ORF">BU26DRAFT_315275</name>
</gene>
<evidence type="ECO:0000259" key="1">
    <source>
        <dbReference type="Pfam" id="PF06985"/>
    </source>
</evidence>
<dbReference type="GeneID" id="54575300"/>
<reference evidence="2" key="1">
    <citation type="journal article" date="2020" name="Stud. Mycol.">
        <title>101 Dothideomycetes genomes: a test case for predicting lifestyles and emergence of pathogens.</title>
        <authorList>
            <person name="Haridas S."/>
            <person name="Albert R."/>
            <person name="Binder M."/>
            <person name="Bloem J."/>
            <person name="Labutti K."/>
            <person name="Salamov A."/>
            <person name="Andreopoulos B."/>
            <person name="Baker S."/>
            <person name="Barry K."/>
            <person name="Bills G."/>
            <person name="Bluhm B."/>
            <person name="Cannon C."/>
            <person name="Castanera R."/>
            <person name="Culley D."/>
            <person name="Daum C."/>
            <person name="Ezra D."/>
            <person name="Gonzalez J."/>
            <person name="Henrissat B."/>
            <person name="Kuo A."/>
            <person name="Liang C."/>
            <person name="Lipzen A."/>
            <person name="Lutzoni F."/>
            <person name="Magnuson J."/>
            <person name="Mondo S."/>
            <person name="Nolan M."/>
            <person name="Ohm R."/>
            <person name="Pangilinan J."/>
            <person name="Park H.-J."/>
            <person name="Ramirez L."/>
            <person name="Alfaro M."/>
            <person name="Sun H."/>
            <person name="Tritt A."/>
            <person name="Yoshinaga Y."/>
            <person name="Zwiers L.-H."/>
            <person name="Turgeon B."/>
            <person name="Goodwin S."/>
            <person name="Spatafora J."/>
            <person name="Crous P."/>
            <person name="Grigoriev I."/>
        </authorList>
    </citation>
    <scope>NUCLEOTIDE SEQUENCE</scope>
    <source>
        <strain evidence="2">CBS 122368</strain>
    </source>
</reference>
<dbReference type="RefSeq" id="XP_033684255.1">
    <property type="nucleotide sequence ID" value="XM_033821970.1"/>
</dbReference>